<reference evidence="4 5" key="1">
    <citation type="journal article" date="2013" name="Nature">
        <title>Insights into bilaterian evolution from three spiralian genomes.</title>
        <authorList>
            <person name="Simakov O."/>
            <person name="Marletaz F."/>
            <person name="Cho S.J."/>
            <person name="Edsinger-Gonzales E."/>
            <person name="Havlak P."/>
            <person name="Hellsten U."/>
            <person name="Kuo D.H."/>
            <person name="Larsson T."/>
            <person name="Lv J."/>
            <person name="Arendt D."/>
            <person name="Savage R."/>
            <person name="Osoegawa K."/>
            <person name="de Jong P."/>
            <person name="Grimwood J."/>
            <person name="Chapman J.A."/>
            <person name="Shapiro H."/>
            <person name="Aerts A."/>
            <person name="Otillar R.P."/>
            <person name="Terry A.Y."/>
            <person name="Boore J.L."/>
            <person name="Grigoriev I.V."/>
            <person name="Lindberg D.R."/>
            <person name="Seaver E.C."/>
            <person name="Weisblat D.A."/>
            <person name="Putnam N.H."/>
            <person name="Rokhsar D.S."/>
        </authorList>
    </citation>
    <scope>NUCLEOTIDE SEQUENCE [LARGE SCALE GENOMIC DNA]</scope>
</reference>
<accession>V4AAM8</accession>
<dbReference type="RefSeq" id="XP_009059003.1">
    <property type="nucleotide sequence ID" value="XM_009060755.1"/>
</dbReference>
<dbReference type="Pfam" id="PF01585">
    <property type="entry name" value="G-patch"/>
    <property type="match status" value="1"/>
</dbReference>
<proteinExistence type="inferred from homology"/>
<dbReference type="EMBL" id="KB202444">
    <property type="protein sequence ID" value="ESO90331.1"/>
    <property type="molecule type" value="Genomic_DNA"/>
</dbReference>
<dbReference type="AlphaFoldDB" id="V4AAM8"/>
<dbReference type="STRING" id="225164.V4AAM8"/>
<dbReference type="Proteomes" id="UP000030746">
    <property type="component" value="Unassembled WGS sequence"/>
</dbReference>
<feature type="domain" description="G-patch" evidence="3">
    <location>
        <begin position="152"/>
        <end position="172"/>
    </location>
</feature>
<feature type="region of interest" description="Disordered" evidence="2">
    <location>
        <begin position="115"/>
        <end position="134"/>
    </location>
</feature>
<name>V4AAM8_LOTGI</name>
<gene>
    <name evidence="4" type="ORF">LOTGIDRAFT_218024</name>
</gene>
<dbReference type="GO" id="GO:0003723">
    <property type="term" value="F:RNA binding"/>
    <property type="evidence" value="ECO:0007669"/>
    <property type="project" value="TreeGrafter"/>
</dbReference>
<evidence type="ECO:0000256" key="2">
    <source>
        <dbReference type="SAM" id="MobiDB-lite"/>
    </source>
</evidence>
<feature type="non-terminal residue" evidence="4">
    <location>
        <position position="274"/>
    </location>
</feature>
<dbReference type="OrthoDB" id="20507at2759"/>
<dbReference type="CTD" id="20246751"/>
<dbReference type="PANTHER" id="PTHR13384">
    <property type="entry name" value="G PATCH DOMAIN-CONTAINING PROTEIN 1"/>
    <property type="match status" value="1"/>
</dbReference>
<dbReference type="KEGG" id="lgi:LOTGIDRAFT_218024"/>
<dbReference type="GeneID" id="20246751"/>
<dbReference type="PANTHER" id="PTHR13384:SF19">
    <property type="entry name" value="G PATCH DOMAIN-CONTAINING PROTEIN 1"/>
    <property type="match status" value="1"/>
</dbReference>
<evidence type="ECO:0000259" key="3">
    <source>
        <dbReference type="PROSITE" id="PS50174"/>
    </source>
</evidence>
<dbReference type="OMA" id="VWSKEGW"/>
<dbReference type="InterPro" id="IPR011666">
    <property type="entry name" value="DUF1604"/>
</dbReference>
<keyword evidence="5" id="KW-1185">Reference proteome</keyword>
<sequence length="274" mass="30300">MALSMDSDEEDSFIVIGKQVEQLEDDEARKKRVSVKDLPVTDDKGRQRFHGAFTGGFSAGYFNSVGTKEGWAPSTFVSSRKSKTEHVSQSVEDFMDDEDFSEHGIAPRKITTADSFTSEERQRKRKTFASSITGDSIQEGDTTLMDLIIPETLPIGIKLLRKMGWKEGQGVGPRLSRKMKKKKKALEKQYGCAMKPDSSSDESNSDNEEYLKNITFAPKDMNPVSFVAKDNIHGIGYRGLNPSAALPSAHINLFEAPPIKSKPGKRGIRGKGFG</sequence>
<dbReference type="GO" id="GO:0006397">
    <property type="term" value="P:mRNA processing"/>
    <property type="evidence" value="ECO:0007669"/>
    <property type="project" value="InterPro"/>
</dbReference>
<evidence type="ECO:0000313" key="4">
    <source>
        <dbReference type="EMBL" id="ESO90331.1"/>
    </source>
</evidence>
<protein>
    <recommendedName>
        <fullName evidence="3">G-patch domain-containing protein</fullName>
    </recommendedName>
</protein>
<dbReference type="InterPro" id="IPR000467">
    <property type="entry name" value="G_patch_dom"/>
</dbReference>
<evidence type="ECO:0000313" key="5">
    <source>
        <dbReference type="Proteomes" id="UP000030746"/>
    </source>
</evidence>
<comment type="similarity">
    <text evidence="1">Belongs to the GPATCH1 family.</text>
</comment>
<organism evidence="4 5">
    <name type="scientific">Lottia gigantea</name>
    <name type="common">Giant owl limpet</name>
    <dbReference type="NCBI Taxonomy" id="225164"/>
    <lineage>
        <taxon>Eukaryota</taxon>
        <taxon>Metazoa</taxon>
        <taxon>Spiralia</taxon>
        <taxon>Lophotrochozoa</taxon>
        <taxon>Mollusca</taxon>
        <taxon>Gastropoda</taxon>
        <taxon>Patellogastropoda</taxon>
        <taxon>Lottioidea</taxon>
        <taxon>Lottiidae</taxon>
        <taxon>Lottia</taxon>
    </lineage>
</organism>
<dbReference type="GO" id="GO:0005634">
    <property type="term" value="C:nucleus"/>
    <property type="evidence" value="ECO:0007669"/>
    <property type="project" value="TreeGrafter"/>
</dbReference>
<dbReference type="HOGENOM" id="CLU_061888_0_0_1"/>
<dbReference type="PROSITE" id="PS50174">
    <property type="entry name" value="G_PATCH"/>
    <property type="match status" value="1"/>
</dbReference>
<evidence type="ECO:0000256" key="1">
    <source>
        <dbReference type="ARBA" id="ARBA00008600"/>
    </source>
</evidence>
<dbReference type="Pfam" id="PF07713">
    <property type="entry name" value="DUF1604"/>
    <property type="match status" value="1"/>
</dbReference>